<gene>
    <name evidence="1" type="ORF">E0F88_26010</name>
</gene>
<proteinExistence type="predicted"/>
<dbReference type="AlphaFoldDB" id="A0A4R5DE64"/>
<comment type="caution">
    <text evidence="1">The sequence shown here is derived from an EMBL/GenBank/DDBJ whole genome shotgun (WGS) entry which is preliminary data.</text>
</comment>
<dbReference type="EMBL" id="SMFL01000012">
    <property type="protein sequence ID" value="TDE11367.1"/>
    <property type="molecule type" value="Genomic_DNA"/>
</dbReference>
<protein>
    <submittedName>
        <fullName evidence="1">Uncharacterized protein</fullName>
    </submittedName>
</protein>
<name>A0A4R5DE64_9BACT</name>
<dbReference type="Proteomes" id="UP000294850">
    <property type="component" value="Unassembled WGS sequence"/>
</dbReference>
<sequence>MLVDIKGTPSGFITRDLHFCMTGDIRKVKSSKGYNTYKNEFPKNNGQLFRFNKVKSYWHFWRYAEYLFDPNWQADYLDLPENFSTERYYGSYIDEHPLYTWDTKRKNWVHR</sequence>
<evidence type="ECO:0000313" key="2">
    <source>
        <dbReference type="Proteomes" id="UP000294850"/>
    </source>
</evidence>
<reference evidence="1 2" key="1">
    <citation type="submission" date="2019-03" db="EMBL/GenBank/DDBJ databases">
        <title>Dyadobacter AR-3-6 sp. nov., isolated from arctic soil.</title>
        <authorList>
            <person name="Chaudhary D.K."/>
        </authorList>
    </citation>
    <scope>NUCLEOTIDE SEQUENCE [LARGE SCALE GENOMIC DNA]</scope>
    <source>
        <strain evidence="1 2">AR-3-6</strain>
    </source>
</reference>
<dbReference type="RefSeq" id="WP_131961214.1">
    <property type="nucleotide sequence ID" value="NZ_SMFL01000012.1"/>
</dbReference>
<keyword evidence="2" id="KW-1185">Reference proteome</keyword>
<evidence type="ECO:0000313" key="1">
    <source>
        <dbReference type="EMBL" id="TDE11367.1"/>
    </source>
</evidence>
<organism evidence="1 2">
    <name type="scientific">Dyadobacter psychrotolerans</name>
    <dbReference type="NCBI Taxonomy" id="2541721"/>
    <lineage>
        <taxon>Bacteria</taxon>
        <taxon>Pseudomonadati</taxon>
        <taxon>Bacteroidota</taxon>
        <taxon>Cytophagia</taxon>
        <taxon>Cytophagales</taxon>
        <taxon>Spirosomataceae</taxon>
        <taxon>Dyadobacter</taxon>
    </lineage>
</organism>
<accession>A0A4R5DE64</accession>